<reference evidence="1" key="1">
    <citation type="submission" date="2017-07" db="EMBL/GenBank/DDBJ databases">
        <title>Taro Niue Genome Assembly and Annotation.</title>
        <authorList>
            <person name="Atibalentja N."/>
            <person name="Keating K."/>
            <person name="Fields C.J."/>
        </authorList>
    </citation>
    <scope>NUCLEOTIDE SEQUENCE</scope>
    <source>
        <strain evidence="1">Niue_2</strain>
        <tissue evidence="1">Leaf</tissue>
    </source>
</reference>
<gene>
    <name evidence="1" type="ORF">Taro_040758</name>
</gene>
<accession>A0A843WCN5</accession>
<keyword evidence="2" id="KW-1185">Reference proteome</keyword>
<name>A0A843WCN5_COLES</name>
<sequence length="67" mass="7619">MELPGFVPYLRTRYNLLQSPGSRRALRELPRELHHAATLASTPMPPTETATLCVHIYCRQVHAVNVH</sequence>
<evidence type="ECO:0000313" key="2">
    <source>
        <dbReference type="Proteomes" id="UP000652761"/>
    </source>
</evidence>
<proteinExistence type="predicted"/>
<dbReference type="EMBL" id="NMUH01003986">
    <property type="protein sequence ID" value="MQM07912.1"/>
    <property type="molecule type" value="Genomic_DNA"/>
</dbReference>
<protein>
    <submittedName>
        <fullName evidence="1">Uncharacterized protein</fullName>
    </submittedName>
</protein>
<dbReference type="AlphaFoldDB" id="A0A843WCN5"/>
<dbReference type="Proteomes" id="UP000652761">
    <property type="component" value="Unassembled WGS sequence"/>
</dbReference>
<comment type="caution">
    <text evidence="1">The sequence shown here is derived from an EMBL/GenBank/DDBJ whole genome shotgun (WGS) entry which is preliminary data.</text>
</comment>
<evidence type="ECO:0000313" key="1">
    <source>
        <dbReference type="EMBL" id="MQM07912.1"/>
    </source>
</evidence>
<organism evidence="1 2">
    <name type="scientific">Colocasia esculenta</name>
    <name type="common">Wild taro</name>
    <name type="synonym">Arum esculentum</name>
    <dbReference type="NCBI Taxonomy" id="4460"/>
    <lineage>
        <taxon>Eukaryota</taxon>
        <taxon>Viridiplantae</taxon>
        <taxon>Streptophyta</taxon>
        <taxon>Embryophyta</taxon>
        <taxon>Tracheophyta</taxon>
        <taxon>Spermatophyta</taxon>
        <taxon>Magnoliopsida</taxon>
        <taxon>Liliopsida</taxon>
        <taxon>Araceae</taxon>
        <taxon>Aroideae</taxon>
        <taxon>Colocasieae</taxon>
        <taxon>Colocasia</taxon>
    </lineage>
</organism>